<comment type="caution">
    <text evidence="2">The sequence shown here is derived from an EMBL/GenBank/DDBJ whole genome shotgun (WGS) entry which is preliminary data.</text>
</comment>
<sequence length="334" mass="36294">MKRSLYIFTLIFTCLLVACDGTNTDANDNDSGTTHVPLGTGGTAGTYYFVGGGMSSMFQAHEPSINLGVEVTAAGEENARLLSHGDVDLILIDGPTILSYSEEDPDIFEEWRQISAGHGMFTHIVVRESSDIHSFQDLEGKDVGVGAAGSGNIKIIEPLLEAHDMSYDDFNPMYLSFAEQIDAFRAGQIDVAIIVGGPPTSGIVDLESTEDIRLIEIEPEILEELEDLPGVYPEVLPAGTYHVNDDHDLQGVGANTMLVARADLPDDVASMISETLIDQYQVIEDSHPAGAEWNQQAEYLFRGNLLEFHPAVVQVLEEQGIWDEASEYNVVGSD</sequence>
<evidence type="ECO:0000256" key="1">
    <source>
        <dbReference type="SAM" id="SignalP"/>
    </source>
</evidence>
<gene>
    <name evidence="2" type="ORF">JOD17_001962</name>
</gene>
<dbReference type="PANTHER" id="PTHR42941:SF1">
    <property type="entry name" value="SLL1037 PROTEIN"/>
    <property type="match status" value="1"/>
</dbReference>
<dbReference type="PANTHER" id="PTHR42941">
    <property type="entry name" value="SLL1037 PROTEIN"/>
    <property type="match status" value="1"/>
</dbReference>
<name>A0ABS2PBS6_9BACL</name>
<reference evidence="2 3" key="1">
    <citation type="submission" date="2021-01" db="EMBL/GenBank/DDBJ databases">
        <title>Genomic Encyclopedia of Type Strains, Phase IV (KMG-IV): sequencing the most valuable type-strain genomes for metagenomic binning, comparative biology and taxonomic classification.</title>
        <authorList>
            <person name="Goeker M."/>
        </authorList>
    </citation>
    <scope>NUCLEOTIDE SEQUENCE [LARGE SCALE GENOMIC DNA]</scope>
    <source>
        <strain evidence="2 3">DSM 25540</strain>
    </source>
</reference>
<feature type="signal peptide" evidence="1">
    <location>
        <begin position="1"/>
        <end position="18"/>
    </location>
</feature>
<accession>A0ABS2PBS6</accession>
<keyword evidence="3" id="KW-1185">Reference proteome</keyword>
<dbReference type="RefSeq" id="WP_204697322.1">
    <property type="nucleotide sequence ID" value="NZ_JAFBEC010000005.1"/>
</dbReference>
<evidence type="ECO:0000313" key="2">
    <source>
        <dbReference type="EMBL" id="MBM7632868.1"/>
    </source>
</evidence>
<dbReference type="EMBL" id="JAFBEC010000005">
    <property type="protein sequence ID" value="MBM7632868.1"/>
    <property type="molecule type" value="Genomic_DNA"/>
</dbReference>
<dbReference type="InterPro" id="IPR011852">
    <property type="entry name" value="TRAP_TAXI"/>
</dbReference>
<proteinExistence type="predicted"/>
<dbReference type="SUPFAM" id="SSF53850">
    <property type="entry name" value="Periplasmic binding protein-like II"/>
    <property type="match status" value="1"/>
</dbReference>
<keyword evidence="2" id="KW-0675">Receptor</keyword>
<dbReference type="Pfam" id="PF16868">
    <property type="entry name" value="NMT1_3"/>
    <property type="match status" value="1"/>
</dbReference>
<dbReference type="PROSITE" id="PS51257">
    <property type="entry name" value="PROKAR_LIPOPROTEIN"/>
    <property type="match status" value="1"/>
</dbReference>
<protein>
    <submittedName>
        <fullName evidence="2">TRAP transporter TAXI family solute receptor</fullName>
    </submittedName>
</protein>
<dbReference type="Gene3D" id="3.40.190.10">
    <property type="entry name" value="Periplasmic binding protein-like II"/>
    <property type="match status" value="2"/>
</dbReference>
<dbReference type="Proteomes" id="UP000741863">
    <property type="component" value="Unassembled WGS sequence"/>
</dbReference>
<dbReference type="NCBIfam" id="TIGR02122">
    <property type="entry name" value="TRAP_TAXI"/>
    <property type="match status" value="1"/>
</dbReference>
<feature type="chain" id="PRO_5045245865" evidence="1">
    <location>
        <begin position="19"/>
        <end position="334"/>
    </location>
</feature>
<keyword evidence="1" id="KW-0732">Signal</keyword>
<evidence type="ECO:0000313" key="3">
    <source>
        <dbReference type="Proteomes" id="UP000741863"/>
    </source>
</evidence>
<organism evidence="2 3">
    <name type="scientific">Geomicrobium sediminis</name>
    <dbReference type="NCBI Taxonomy" id="1347788"/>
    <lineage>
        <taxon>Bacteria</taxon>
        <taxon>Bacillati</taxon>
        <taxon>Bacillota</taxon>
        <taxon>Bacilli</taxon>
        <taxon>Bacillales</taxon>
        <taxon>Geomicrobium</taxon>
    </lineage>
</organism>